<keyword evidence="2 5" id="KW-0808">Transferase</keyword>
<evidence type="ECO:0000259" key="6">
    <source>
        <dbReference type="Pfam" id="PF00108"/>
    </source>
</evidence>
<name>A0A4Z0WAC6_9GAMM</name>
<dbReference type="AlphaFoldDB" id="A0A4Z0WAC6"/>
<evidence type="ECO:0000313" key="8">
    <source>
        <dbReference type="EMBL" id="TGG90610.1"/>
    </source>
</evidence>
<comment type="similarity">
    <text evidence="1 5">Belongs to the thiolase-like superfamily. Thiolase family.</text>
</comment>
<evidence type="ECO:0000313" key="9">
    <source>
        <dbReference type="Proteomes" id="UP000297475"/>
    </source>
</evidence>
<dbReference type="PANTHER" id="PTHR18919:SF107">
    <property type="entry name" value="ACETYL-COA ACETYLTRANSFERASE, CYTOSOLIC"/>
    <property type="match status" value="1"/>
</dbReference>
<dbReference type="PROSITE" id="PS00099">
    <property type="entry name" value="THIOLASE_3"/>
    <property type="match status" value="1"/>
</dbReference>
<dbReference type="InterPro" id="IPR016039">
    <property type="entry name" value="Thiolase-like"/>
</dbReference>
<dbReference type="Gene3D" id="3.40.47.10">
    <property type="match status" value="1"/>
</dbReference>
<dbReference type="EMBL" id="SRMF01000012">
    <property type="protein sequence ID" value="TGG90610.1"/>
    <property type="molecule type" value="Genomic_DNA"/>
</dbReference>
<dbReference type="PANTHER" id="PTHR18919">
    <property type="entry name" value="ACETYL-COA C-ACYLTRANSFERASE"/>
    <property type="match status" value="1"/>
</dbReference>
<evidence type="ECO:0000256" key="1">
    <source>
        <dbReference type="ARBA" id="ARBA00010982"/>
    </source>
</evidence>
<protein>
    <submittedName>
        <fullName evidence="8">Thiolase family protein</fullName>
    </submittedName>
</protein>
<dbReference type="CDD" id="cd00751">
    <property type="entry name" value="thiolase"/>
    <property type="match status" value="1"/>
</dbReference>
<dbReference type="Proteomes" id="UP000297475">
    <property type="component" value="Unassembled WGS sequence"/>
</dbReference>
<dbReference type="GO" id="GO:0006635">
    <property type="term" value="P:fatty acid beta-oxidation"/>
    <property type="evidence" value="ECO:0007669"/>
    <property type="project" value="TreeGrafter"/>
</dbReference>
<feature type="active site" description="Proton acceptor" evidence="4">
    <location>
        <position position="403"/>
    </location>
</feature>
<dbReference type="Pfam" id="PF02803">
    <property type="entry name" value="Thiolase_C"/>
    <property type="match status" value="1"/>
</dbReference>
<keyword evidence="9" id="KW-1185">Reference proteome</keyword>
<dbReference type="Pfam" id="PF00108">
    <property type="entry name" value="Thiolase_N"/>
    <property type="match status" value="1"/>
</dbReference>
<dbReference type="InterPro" id="IPR020610">
    <property type="entry name" value="Thiolase_AS"/>
</dbReference>
<gene>
    <name evidence="8" type="ORF">E4656_17950</name>
</gene>
<reference evidence="8 9" key="1">
    <citation type="submission" date="2019-04" db="EMBL/GenBank/DDBJ databases">
        <title>Natronospirillum operosus gen. nov., sp. nov., a haloalkaliphilic satellite isolated from decaying biomass of laboratory culture of cyanobacterium Geitlerinema sp. and proposal of Natronospirillaceae fam. nov. and Saccharospirillaceae fam. nov.</title>
        <authorList>
            <person name="Kevbrin V."/>
            <person name="Boltyanskaya Y."/>
            <person name="Koziaeva V."/>
            <person name="Grouzdev D.S."/>
            <person name="Park M."/>
            <person name="Cho J."/>
        </authorList>
    </citation>
    <scope>NUCLEOTIDE SEQUENCE [LARGE SCALE GENOMIC DNA]</scope>
    <source>
        <strain evidence="8 9">G-116</strain>
    </source>
</reference>
<feature type="active site" description="Proton acceptor" evidence="4">
    <location>
        <position position="373"/>
    </location>
</feature>
<dbReference type="GO" id="GO:0003985">
    <property type="term" value="F:acetyl-CoA C-acetyltransferase activity"/>
    <property type="evidence" value="ECO:0007669"/>
    <property type="project" value="TreeGrafter"/>
</dbReference>
<feature type="domain" description="Thiolase N-terminal" evidence="6">
    <location>
        <begin position="19"/>
        <end position="285"/>
    </location>
</feature>
<feature type="active site" description="Acyl-thioester intermediate" evidence="4">
    <location>
        <position position="104"/>
    </location>
</feature>
<evidence type="ECO:0000256" key="2">
    <source>
        <dbReference type="ARBA" id="ARBA00022679"/>
    </source>
</evidence>
<dbReference type="RefSeq" id="WP_135484698.1">
    <property type="nucleotide sequence ID" value="NZ_SRMF01000012.1"/>
</dbReference>
<dbReference type="InterPro" id="IPR020616">
    <property type="entry name" value="Thiolase_N"/>
</dbReference>
<keyword evidence="3 5" id="KW-0012">Acyltransferase</keyword>
<evidence type="ECO:0000256" key="3">
    <source>
        <dbReference type="ARBA" id="ARBA00023315"/>
    </source>
</evidence>
<dbReference type="SUPFAM" id="SSF53901">
    <property type="entry name" value="Thiolase-like"/>
    <property type="match status" value="2"/>
</dbReference>
<dbReference type="OrthoDB" id="6139495at2"/>
<dbReference type="PROSITE" id="PS00737">
    <property type="entry name" value="THIOLASE_2"/>
    <property type="match status" value="1"/>
</dbReference>
<evidence type="ECO:0000259" key="7">
    <source>
        <dbReference type="Pfam" id="PF02803"/>
    </source>
</evidence>
<dbReference type="InterPro" id="IPR002155">
    <property type="entry name" value="Thiolase"/>
</dbReference>
<dbReference type="PIRSF" id="PIRSF000429">
    <property type="entry name" value="Ac-CoA_Ac_transf"/>
    <property type="match status" value="1"/>
</dbReference>
<accession>A0A4Z0WAC6</accession>
<proteinExistence type="inferred from homology"/>
<sequence length="422" mass="45043">MTAFSQSEQHALQASYDDVWLVDGRRTPFADLSGVLRDVSPTDLGIQAARALFEASGIAPSEVNAVIAGNVAQASFDAYMLPRHIGLYSGVPQHVPALLVHRLCATGFEAIITAADQISLGRAQLVLCVGAESMSRNPVASYTHRSGFRMGQVDFRDFLWEALHDPAPDVSMGHTAENLAARYDVSRREADEFAARSFANAEAAWDSGYFDTEVTPVRNAEWTLDGYQPRRLKLANRVEELTRDNHVRPSPLEVLEKLRPAFGGVQTGGNSSAIVDGAGAVFVASGDFVRAHGLKPLARIAGGSVVGVPPEIMGIGPAPAIRALLTNRGMTLDEVGRFEINEAFAAQVIACERELGLDRERLNRKGGSIAMGHPLAVSGVRLTHTLARQLQQDDQQFGISSACAGGGQGIAILLENAATGGH</sequence>
<dbReference type="InterPro" id="IPR020613">
    <property type="entry name" value="Thiolase_CS"/>
</dbReference>
<organism evidence="8 9">
    <name type="scientific">Natronospirillum operosum</name>
    <dbReference type="NCBI Taxonomy" id="2759953"/>
    <lineage>
        <taxon>Bacteria</taxon>
        <taxon>Pseudomonadati</taxon>
        <taxon>Pseudomonadota</taxon>
        <taxon>Gammaproteobacteria</taxon>
        <taxon>Oceanospirillales</taxon>
        <taxon>Natronospirillaceae</taxon>
        <taxon>Natronospirillum</taxon>
    </lineage>
</organism>
<dbReference type="InterPro" id="IPR020617">
    <property type="entry name" value="Thiolase_C"/>
</dbReference>
<evidence type="ECO:0000256" key="4">
    <source>
        <dbReference type="PIRSR" id="PIRSR000429-1"/>
    </source>
</evidence>
<evidence type="ECO:0000256" key="5">
    <source>
        <dbReference type="RuleBase" id="RU003557"/>
    </source>
</evidence>
<comment type="caution">
    <text evidence="8">The sequence shown here is derived from an EMBL/GenBank/DDBJ whole genome shotgun (WGS) entry which is preliminary data.</text>
</comment>
<feature type="domain" description="Thiolase C-terminal" evidence="7">
    <location>
        <begin position="294"/>
        <end position="415"/>
    </location>
</feature>